<accession>A0ACC1HR95</accession>
<reference evidence="1" key="1">
    <citation type="submission" date="2022-06" db="EMBL/GenBank/DDBJ databases">
        <title>Phylogenomic reconstructions and comparative analyses of Kickxellomycotina fungi.</title>
        <authorList>
            <person name="Reynolds N.K."/>
            <person name="Stajich J.E."/>
            <person name="Barry K."/>
            <person name="Grigoriev I.V."/>
            <person name="Crous P."/>
            <person name="Smith M.E."/>
        </authorList>
    </citation>
    <scope>NUCLEOTIDE SEQUENCE</scope>
    <source>
        <strain evidence="1">RSA 2271</strain>
    </source>
</reference>
<keyword evidence="2" id="KW-1185">Reference proteome</keyword>
<evidence type="ECO:0000313" key="1">
    <source>
        <dbReference type="EMBL" id="KAJ1679085.1"/>
    </source>
</evidence>
<comment type="caution">
    <text evidence="1">The sequence shown here is derived from an EMBL/GenBank/DDBJ whole genome shotgun (WGS) entry which is preliminary data.</text>
</comment>
<sequence>VIRRIQSRQKLVPKTTTALPTGGNEGKNSSSGYINSGSDNAYGITSQDSVPAFDKRCCLELFREINWYDYFGGVHLISESSCDSLGEKTVERIVKAAGATIRVFRTLFWALSDNRCIKVTHDPTAAHPFAFELSKV</sequence>
<name>A0ACC1HR95_9FUNG</name>
<gene>
    <name evidence="1" type="ORF">EV182_002758</name>
</gene>
<organism evidence="1 2">
    <name type="scientific">Spiromyces aspiralis</name>
    <dbReference type="NCBI Taxonomy" id="68401"/>
    <lineage>
        <taxon>Eukaryota</taxon>
        <taxon>Fungi</taxon>
        <taxon>Fungi incertae sedis</taxon>
        <taxon>Zoopagomycota</taxon>
        <taxon>Kickxellomycotina</taxon>
        <taxon>Kickxellomycetes</taxon>
        <taxon>Kickxellales</taxon>
        <taxon>Kickxellaceae</taxon>
        <taxon>Spiromyces</taxon>
    </lineage>
</organism>
<feature type="non-terminal residue" evidence="1">
    <location>
        <position position="136"/>
    </location>
</feature>
<evidence type="ECO:0000313" key="2">
    <source>
        <dbReference type="Proteomes" id="UP001145114"/>
    </source>
</evidence>
<protein>
    <submittedName>
        <fullName evidence="1">Uncharacterized protein</fullName>
    </submittedName>
</protein>
<feature type="non-terminal residue" evidence="1">
    <location>
        <position position="1"/>
    </location>
</feature>
<dbReference type="EMBL" id="JAMZIH010000614">
    <property type="protein sequence ID" value="KAJ1679085.1"/>
    <property type="molecule type" value="Genomic_DNA"/>
</dbReference>
<proteinExistence type="predicted"/>
<dbReference type="Proteomes" id="UP001145114">
    <property type="component" value="Unassembled WGS sequence"/>
</dbReference>